<dbReference type="AlphaFoldDB" id="A0A1C3JL46"/>
<name>A0A1C3JL46_9VIBR</name>
<evidence type="ECO:0000313" key="1">
    <source>
        <dbReference type="EMBL" id="SBT15678.1"/>
    </source>
</evidence>
<keyword evidence="2" id="KW-1185">Reference proteome</keyword>
<sequence length="779" mass="88934">MARRSILARNSRIKLTQREARVEGDFNESWLEFKHLKRTINLSELFFKSGNKSGIQIPKRIEYVKNVARGINLALMDKGSTYTFTNSYYSFRRYVYWCDKNKLDPFSRDGYLGYVGDDGKLNSLIKQNDEALPFLFDYDDGDMLGITEKYALNNNGHIRKYLKLSGVFDPLWDSAREPFSEKDQNLTISYSSDVTKIAVKRLSNVFDSLFNAVKEHYLKCGNTIPDDLTVEVPSLGEVNFNGNTRQCESPINTLMLSGYALFCFYTALNQSVILKSAHPIIIDKRNYKDKTIKMISLSLWKTRSGKFVASELTDEVHDINKNEFDVDVEKKTGVNLVEKLVEIAEMFGTTEKGAPLFWSMRKNSEIIEFDIGWMKFLSEKLNIKPIDTTPCNHIFAAALSLATKNAFLEIFSKNNEEGERVVSKKTINLTKGKAYKEVCSCAIALISSYNEPESFYGAKIPLTYTKTEGGFSIGFENDIGSGEFYIPAEYEKTIRNLESWAMSFKENKYLIPLKEAQRGRQVYVWNNPKLPPSLHQTIKWLGIGHGHYYLDLTSRRFRSFTAEMLYSDEDMGAEGSLILDNDINTFDVAYSGGNPEFNQLIFSQALEVASLIFKGIEKEKAKEKLLKYLKKEVLAYDKLIADKMYFNQNGFACNGKPDINKDIAKDLHRSASLRAENLGVGQAKTIPCYQLDQCCYCNSAKMADDENQIYKMISFVEILKNKADQKPDDEIELIKSAHYLMLIIHENIPHETINNAQKRLLLEGLHPLVRSMDVAELII</sequence>
<dbReference type="Proteomes" id="UP000092819">
    <property type="component" value="Unassembled WGS sequence"/>
</dbReference>
<proteinExistence type="predicted"/>
<dbReference type="EMBL" id="FLQZ01000176">
    <property type="protein sequence ID" value="SBT15678.1"/>
    <property type="molecule type" value="Genomic_DNA"/>
</dbReference>
<evidence type="ECO:0000313" key="2">
    <source>
        <dbReference type="Proteomes" id="UP000092819"/>
    </source>
</evidence>
<reference evidence="2" key="1">
    <citation type="submission" date="2016-06" db="EMBL/GenBank/DDBJ databases">
        <authorList>
            <person name="Rodrigo-Torres L."/>
            <person name="Arahal D.R."/>
        </authorList>
    </citation>
    <scope>NUCLEOTIDE SEQUENCE [LARGE SCALE GENOMIC DNA]</scope>
    <source>
        <strain evidence="2">CECT 7224</strain>
    </source>
</reference>
<dbReference type="RefSeq" id="WP_065677798.1">
    <property type="nucleotide sequence ID" value="NZ_AP025464.1"/>
</dbReference>
<protein>
    <submittedName>
        <fullName evidence="1">Uncharacterized protein</fullName>
    </submittedName>
</protein>
<accession>A0A1C3JL46</accession>
<gene>
    <name evidence="1" type="ORF">VCE7224_04483</name>
</gene>
<organism evidence="1 2">
    <name type="scientific">Vibrio celticus</name>
    <dbReference type="NCBI Taxonomy" id="446372"/>
    <lineage>
        <taxon>Bacteria</taxon>
        <taxon>Pseudomonadati</taxon>
        <taxon>Pseudomonadota</taxon>
        <taxon>Gammaproteobacteria</taxon>
        <taxon>Vibrionales</taxon>
        <taxon>Vibrionaceae</taxon>
        <taxon>Vibrio</taxon>
    </lineage>
</organism>